<organism evidence="2 3">
    <name type="scientific">Pelagomonas calceolata</name>
    <dbReference type="NCBI Taxonomy" id="35677"/>
    <lineage>
        <taxon>Eukaryota</taxon>
        <taxon>Sar</taxon>
        <taxon>Stramenopiles</taxon>
        <taxon>Ochrophyta</taxon>
        <taxon>Pelagophyceae</taxon>
        <taxon>Pelagomonadales</taxon>
        <taxon>Pelagomonadaceae</taxon>
        <taxon>Pelagomonas</taxon>
    </lineage>
</organism>
<feature type="compositionally biased region" description="Low complexity" evidence="1">
    <location>
        <begin position="281"/>
        <end position="314"/>
    </location>
</feature>
<dbReference type="EMBL" id="CAKKNE010000004">
    <property type="protein sequence ID" value="CAH0374707.1"/>
    <property type="molecule type" value="Genomic_DNA"/>
</dbReference>
<accession>A0A8J2WZI7</accession>
<proteinExistence type="predicted"/>
<evidence type="ECO:0000313" key="2">
    <source>
        <dbReference type="EMBL" id="CAH0374707.1"/>
    </source>
</evidence>
<keyword evidence="3" id="KW-1185">Reference proteome</keyword>
<protein>
    <submittedName>
        <fullName evidence="2">Uncharacterized protein</fullName>
    </submittedName>
</protein>
<evidence type="ECO:0000313" key="3">
    <source>
        <dbReference type="Proteomes" id="UP000789595"/>
    </source>
</evidence>
<dbReference type="OrthoDB" id="10664213at2759"/>
<feature type="region of interest" description="Disordered" evidence="1">
    <location>
        <begin position="1"/>
        <end position="21"/>
    </location>
</feature>
<feature type="compositionally biased region" description="Pro residues" evidence="1">
    <location>
        <begin position="221"/>
        <end position="230"/>
    </location>
</feature>
<name>A0A8J2WZI7_9STRA</name>
<sequence>MAAHVGAPARPQPLVAARPSSPKNADELCALLRAARAAWPASTGAEPAPYAPILKAVEKARKDLRQRKAGAVYAKLLRELDAPHVLLRAPRRNSTPTTKATLTSTPGRSAALRRGGRAAYVPSFLMNLLDLADCPATRLFLARPECFHFESDFLLMPNPAYYDYDAAVESPAGYARKVLRKGLGFGLVAWYVHPELRKRARFFRCHPDLRVASRLIGEAAPPSPRRPPSPGSFRQRSDSYAPPSPRRGVPSPPSTPTGRPRTGSYDYTMKPPPPAPILLGSPSFVARRAAASPRAPSPRNASATPTAAARPLAPKETPTKLVESPVYVGDVLGSSADAVPYLYDDSDLRPEHASKLEALETAIRLHVRTTYGHAAARALRADGIYFHRQHALYSEPDRAWTFTAHIHCAVGRARTPACYCHSATLGDVVARLRAPPSAATPPLELLNMPSDADALAEARRRLVDAGFWVSRTLSPQDLAFEDLLEAATRAPLV</sequence>
<comment type="caution">
    <text evidence="2">The sequence shown here is derived from an EMBL/GenBank/DDBJ whole genome shotgun (WGS) entry which is preliminary data.</text>
</comment>
<gene>
    <name evidence="2" type="ORF">PECAL_4P20060</name>
</gene>
<feature type="compositionally biased region" description="Pro residues" evidence="1">
    <location>
        <begin position="242"/>
        <end position="255"/>
    </location>
</feature>
<feature type="region of interest" description="Disordered" evidence="1">
    <location>
        <begin position="216"/>
        <end position="318"/>
    </location>
</feature>
<dbReference type="Proteomes" id="UP000789595">
    <property type="component" value="Unassembled WGS sequence"/>
</dbReference>
<dbReference type="AlphaFoldDB" id="A0A8J2WZI7"/>
<evidence type="ECO:0000256" key="1">
    <source>
        <dbReference type="SAM" id="MobiDB-lite"/>
    </source>
</evidence>
<reference evidence="2" key="1">
    <citation type="submission" date="2021-11" db="EMBL/GenBank/DDBJ databases">
        <authorList>
            <consortium name="Genoscope - CEA"/>
            <person name="William W."/>
        </authorList>
    </citation>
    <scope>NUCLEOTIDE SEQUENCE</scope>
</reference>